<keyword evidence="4" id="KW-0812">Transmembrane</keyword>
<accession>A0A8S4NP71</accession>
<reference evidence="7" key="1">
    <citation type="submission" date="2022-03" db="EMBL/GenBank/DDBJ databases">
        <authorList>
            <person name="Martin C."/>
        </authorList>
    </citation>
    <scope>NUCLEOTIDE SEQUENCE</scope>
</reference>
<dbReference type="GO" id="GO:0008375">
    <property type="term" value="F:acetylglucosaminyltransferase activity"/>
    <property type="evidence" value="ECO:0007669"/>
    <property type="project" value="TreeGrafter"/>
</dbReference>
<comment type="caution">
    <text evidence="7">The sequence shown here is derived from an EMBL/GenBank/DDBJ whole genome shotgun (WGS) entry which is preliminary data.</text>
</comment>
<dbReference type="Pfam" id="PF04666">
    <property type="entry name" value="MGAT4_cons"/>
    <property type="match status" value="1"/>
</dbReference>
<keyword evidence="4" id="KW-1133">Transmembrane helix</keyword>
<keyword evidence="8" id="KW-1185">Reference proteome</keyword>
<evidence type="ECO:0000259" key="5">
    <source>
        <dbReference type="Pfam" id="PF04666"/>
    </source>
</evidence>
<evidence type="ECO:0000256" key="4">
    <source>
        <dbReference type="SAM" id="Phobius"/>
    </source>
</evidence>
<dbReference type="Proteomes" id="UP000749559">
    <property type="component" value="Unassembled WGS sequence"/>
</dbReference>
<dbReference type="InterPro" id="IPR056576">
    <property type="entry name" value="MGAT4_A/B/C_C"/>
</dbReference>
<dbReference type="EMBL" id="CAIIXF020000005">
    <property type="protein sequence ID" value="CAH1783373.1"/>
    <property type="molecule type" value="Genomic_DNA"/>
</dbReference>
<protein>
    <recommendedName>
        <fullName evidence="9">Alpha-1,3-mannosyl-glycoprotein 4-beta-N-acetylglucosaminyltransferase C-like</fullName>
    </recommendedName>
</protein>
<evidence type="ECO:0008006" key="9">
    <source>
        <dbReference type="Google" id="ProtNLM"/>
    </source>
</evidence>
<dbReference type="InterPro" id="IPR057279">
    <property type="entry name" value="MGAT4"/>
</dbReference>
<dbReference type="OrthoDB" id="2016523at2759"/>
<keyword evidence="3" id="KW-0808">Transferase</keyword>
<evidence type="ECO:0000256" key="2">
    <source>
        <dbReference type="ARBA" id="ARBA00022676"/>
    </source>
</evidence>
<organism evidence="7 8">
    <name type="scientific">Owenia fusiformis</name>
    <name type="common">Polychaete worm</name>
    <dbReference type="NCBI Taxonomy" id="6347"/>
    <lineage>
        <taxon>Eukaryota</taxon>
        <taxon>Metazoa</taxon>
        <taxon>Spiralia</taxon>
        <taxon>Lophotrochozoa</taxon>
        <taxon>Annelida</taxon>
        <taxon>Polychaeta</taxon>
        <taxon>Sedentaria</taxon>
        <taxon>Canalipalpata</taxon>
        <taxon>Sabellida</taxon>
        <taxon>Oweniida</taxon>
        <taxon>Oweniidae</taxon>
        <taxon>Owenia</taxon>
    </lineage>
</organism>
<proteinExistence type="predicted"/>
<evidence type="ECO:0000313" key="8">
    <source>
        <dbReference type="Proteomes" id="UP000749559"/>
    </source>
</evidence>
<sequence length="515" mass="58626">MDSTQANRLPGMARLRPRAWIKLILSTMMIGVIYYQAKLFTGCPAGIYCPKRQMVAMNVEGASVVFPNISNVRILQKTNVLKNISISKTSLRVSNEFGESPDKPQAHIVGRIRKKKGYLTIGIPSIKRDIESPYLLVTLQSLIDNTWDDEKAEIVIVVFLADSDYDYNNRVEHMIIKRFGEYLDSGFIRIMQAEKAIYPALQKLKRNFNDSAKRVEWRSKQVVDFAFMFMYSREISEYYIQIEDDVKTAPNYFTGIKSYVTTANKGKSQWALLEFSVLGFIGKLFKSSDLESLSKFLLLFYDEQPVDWLFRYFSLSKTQSNKLVRNPSLFQHLGLHSSLKDGVQKGPKKDKTKGLNTLSDKNFDDGTKILHGDNPPAHVITSLITYSRYVPEMSYWKKDGYYWSESPKAGDSIYVIFNQPARIKSVHILTGTNAHKKDILKNGRAEIAEELLSSPGSKVKCSPFIPICEFTKGECISDSKVFQNQSSTKCLKIIVTSDQNEWLAVKEIAVFVDSN</sequence>
<feature type="domain" description="MGAT4 A/B/C C-terminal" evidence="6">
    <location>
        <begin position="377"/>
        <end position="507"/>
    </location>
</feature>
<evidence type="ECO:0000313" key="7">
    <source>
        <dbReference type="EMBL" id="CAH1783373.1"/>
    </source>
</evidence>
<dbReference type="PANTHER" id="PTHR12062:SF0">
    <property type="entry name" value="ALPHA-1,3-MANNOSYL-GLYCOPROTEIN 4-BETA-N-ACETYLGLUCOSAMINYLTRANSFERASE B"/>
    <property type="match status" value="1"/>
</dbReference>
<keyword evidence="4" id="KW-0472">Membrane</keyword>
<evidence type="ECO:0000256" key="3">
    <source>
        <dbReference type="ARBA" id="ARBA00022679"/>
    </source>
</evidence>
<comment type="pathway">
    <text evidence="1">Protein modification; protein glycosylation.</text>
</comment>
<dbReference type="AlphaFoldDB" id="A0A8S4NP71"/>
<keyword evidence="2" id="KW-0328">Glycosyltransferase</keyword>
<feature type="domain" description="MGAT4 conserved region" evidence="5">
    <location>
        <begin position="106"/>
        <end position="346"/>
    </location>
</feature>
<evidence type="ECO:0000256" key="1">
    <source>
        <dbReference type="ARBA" id="ARBA00004922"/>
    </source>
</evidence>
<dbReference type="InterPro" id="IPR006759">
    <property type="entry name" value="Glyco_transf_54"/>
</dbReference>
<evidence type="ECO:0000259" key="6">
    <source>
        <dbReference type="Pfam" id="PF23524"/>
    </source>
</evidence>
<gene>
    <name evidence="7" type="ORF">OFUS_LOCUS9720</name>
</gene>
<dbReference type="Pfam" id="PF23524">
    <property type="entry name" value="MGAT4A_C"/>
    <property type="match status" value="1"/>
</dbReference>
<feature type="transmembrane region" description="Helical" evidence="4">
    <location>
        <begin position="20"/>
        <end position="37"/>
    </location>
</feature>
<name>A0A8S4NP71_OWEFU</name>
<dbReference type="PANTHER" id="PTHR12062">
    <property type="entry name" value="N-ACETYLGLUCOSAMINYLTRANSFERASE VI"/>
    <property type="match status" value="1"/>
</dbReference>
<dbReference type="GO" id="GO:0006487">
    <property type="term" value="P:protein N-linked glycosylation"/>
    <property type="evidence" value="ECO:0007669"/>
    <property type="project" value="TreeGrafter"/>
</dbReference>